<gene>
    <name evidence="6" type="ORF">HNQ85_003497</name>
</gene>
<evidence type="ECO:0000256" key="1">
    <source>
        <dbReference type="ARBA" id="ARBA00004127"/>
    </source>
</evidence>
<keyword evidence="2" id="KW-0812">Transmembrane</keyword>
<keyword evidence="4" id="KW-0472">Membrane</keyword>
<dbReference type="GO" id="GO:0012505">
    <property type="term" value="C:endomembrane system"/>
    <property type="evidence" value="ECO:0007669"/>
    <property type="project" value="UniProtKB-SubCell"/>
</dbReference>
<evidence type="ECO:0000259" key="5">
    <source>
        <dbReference type="Pfam" id="PF06803"/>
    </source>
</evidence>
<reference evidence="6 7" key="1">
    <citation type="submission" date="2020-07" db="EMBL/GenBank/DDBJ databases">
        <title>Genomic Encyclopedia of Type Strains, Phase IV (KMG-IV): sequencing the most valuable type-strain genomes for metagenomic binning, comparative biology and taxonomic classification.</title>
        <authorList>
            <person name="Goeker M."/>
        </authorList>
    </citation>
    <scope>NUCLEOTIDE SEQUENCE [LARGE SCALE GENOMIC DNA]</scope>
    <source>
        <strain evidence="6 7">DSM 25220</strain>
    </source>
</reference>
<dbReference type="Proteomes" id="UP000580891">
    <property type="component" value="Unassembled WGS sequence"/>
</dbReference>
<dbReference type="RefSeq" id="WP_181538886.1">
    <property type="nucleotide sequence ID" value="NZ_JACDUU010000014.1"/>
</dbReference>
<name>A0A7W0BYK1_9BACL</name>
<keyword evidence="7" id="KW-1185">Reference proteome</keyword>
<comment type="caution">
    <text evidence="6">The sequence shown here is derived from an EMBL/GenBank/DDBJ whole genome shotgun (WGS) entry which is preliminary data.</text>
</comment>
<evidence type="ECO:0000313" key="7">
    <source>
        <dbReference type="Proteomes" id="UP000580891"/>
    </source>
</evidence>
<organism evidence="6 7">
    <name type="scientific">[Anoxybacillus] calidus</name>
    <dbReference type="NCBI Taxonomy" id="575178"/>
    <lineage>
        <taxon>Bacteria</taxon>
        <taxon>Bacillati</taxon>
        <taxon>Bacillota</taxon>
        <taxon>Bacilli</taxon>
        <taxon>Bacillales</taxon>
        <taxon>Anoxybacillaceae</taxon>
        <taxon>Paranoxybacillus</taxon>
    </lineage>
</organism>
<sequence length="77" mass="8520">MHAKAITISALGYFIFPLDLITDIAPEGYTDDLGALGTALLQVAIYIDQDVKDKAKNKIRDWFGDEFDTSAVDNKLK</sequence>
<accession>A0A7W0BYK1</accession>
<evidence type="ECO:0000256" key="3">
    <source>
        <dbReference type="ARBA" id="ARBA00022989"/>
    </source>
</evidence>
<feature type="domain" description="DUF1232" evidence="5">
    <location>
        <begin position="3"/>
        <end position="36"/>
    </location>
</feature>
<keyword evidence="3" id="KW-1133">Transmembrane helix</keyword>
<comment type="subcellular location">
    <subcellularLocation>
        <location evidence="1">Endomembrane system</location>
        <topology evidence="1">Multi-pass membrane protein</topology>
    </subcellularLocation>
</comment>
<dbReference type="EMBL" id="JACDUU010000014">
    <property type="protein sequence ID" value="MBA2873159.1"/>
    <property type="molecule type" value="Genomic_DNA"/>
</dbReference>
<proteinExistence type="predicted"/>
<dbReference type="AlphaFoldDB" id="A0A7W0BYK1"/>
<evidence type="ECO:0000256" key="2">
    <source>
        <dbReference type="ARBA" id="ARBA00022692"/>
    </source>
</evidence>
<dbReference type="Pfam" id="PF06803">
    <property type="entry name" value="DUF1232"/>
    <property type="match status" value="1"/>
</dbReference>
<evidence type="ECO:0000313" key="6">
    <source>
        <dbReference type="EMBL" id="MBA2873159.1"/>
    </source>
</evidence>
<protein>
    <submittedName>
        <fullName evidence="6">Uncharacterized membrane protein YkvA (DUF1232 family)</fullName>
    </submittedName>
</protein>
<dbReference type="InterPro" id="IPR010652">
    <property type="entry name" value="DUF1232"/>
</dbReference>
<evidence type="ECO:0000256" key="4">
    <source>
        <dbReference type="ARBA" id="ARBA00023136"/>
    </source>
</evidence>